<dbReference type="PANTHER" id="PTHR44579">
    <property type="entry name" value="OS01G0730500 PROTEIN"/>
    <property type="match status" value="1"/>
</dbReference>
<evidence type="ECO:0000313" key="2">
    <source>
        <dbReference type="EMBL" id="KAH9314763.1"/>
    </source>
</evidence>
<feature type="region of interest" description="Disordered" evidence="1">
    <location>
        <begin position="112"/>
        <end position="144"/>
    </location>
</feature>
<comment type="caution">
    <text evidence="2">The sequence shown here is derived from an EMBL/GenBank/DDBJ whole genome shotgun (WGS) entry which is preliminary data.</text>
</comment>
<reference evidence="2 3" key="1">
    <citation type="journal article" date="2021" name="Nat. Plants">
        <title>The Taxus genome provides insights into paclitaxel biosynthesis.</title>
        <authorList>
            <person name="Xiong X."/>
            <person name="Gou J."/>
            <person name="Liao Q."/>
            <person name="Li Y."/>
            <person name="Zhou Q."/>
            <person name="Bi G."/>
            <person name="Li C."/>
            <person name="Du R."/>
            <person name="Wang X."/>
            <person name="Sun T."/>
            <person name="Guo L."/>
            <person name="Liang H."/>
            <person name="Lu P."/>
            <person name="Wu Y."/>
            <person name="Zhang Z."/>
            <person name="Ro D.K."/>
            <person name="Shang Y."/>
            <person name="Huang S."/>
            <person name="Yan J."/>
        </authorList>
    </citation>
    <scope>NUCLEOTIDE SEQUENCE [LARGE SCALE GENOMIC DNA]</scope>
    <source>
        <strain evidence="2">Ta-2019</strain>
    </source>
</reference>
<feature type="non-terminal residue" evidence="2">
    <location>
        <position position="144"/>
    </location>
</feature>
<keyword evidence="3" id="KW-1185">Reference proteome</keyword>
<accession>A0AA38L7I4</accession>
<name>A0AA38L7I4_TAXCH</name>
<sequence length="144" mass="16636">PVDCIHWTTAAQLSLLEDEMRQMERVNVGVMLSNMGFANTDVFARACSRWDKRQSKVLERSRIRMMKEKRAGKAPSYWDSFWDGDSQGTYQSPGNNNVRERASRAAAAARKWREYSREGVDRRPTCSLPSKKSVEEDQKEMQNV</sequence>
<evidence type="ECO:0000256" key="1">
    <source>
        <dbReference type="SAM" id="MobiDB-lite"/>
    </source>
</evidence>
<evidence type="ECO:0000313" key="3">
    <source>
        <dbReference type="Proteomes" id="UP000824469"/>
    </source>
</evidence>
<dbReference type="PANTHER" id="PTHR44579:SF2">
    <property type="entry name" value="OS01G0730500 PROTEIN"/>
    <property type="match status" value="1"/>
</dbReference>
<proteinExistence type="predicted"/>
<dbReference type="EMBL" id="JAHRHJ020000005">
    <property type="protein sequence ID" value="KAH9314763.1"/>
    <property type="molecule type" value="Genomic_DNA"/>
</dbReference>
<organism evidence="2 3">
    <name type="scientific">Taxus chinensis</name>
    <name type="common">Chinese yew</name>
    <name type="synonym">Taxus wallichiana var. chinensis</name>
    <dbReference type="NCBI Taxonomy" id="29808"/>
    <lineage>
        <taxon>Eukaryota</taxon>
        <taxon>Viridiplantae</taxon>
        <taxon>Streptophyta</taxon>
        <taxon>Embryophyta</taxon>
        <taxon>Tracheophyta</taxon>
        <taxon>Spermatophyta</taxon>
        <taxon>Pinopsida</taxon>
        <taxon>Pinidae</taxon>
        <taxon>Conifers II</taxon>
        <taxon>Cupressales</taxon>
        <taxon>Taxaceae</taxon>
        <taxon>Taxus</taxon>
    </lineage>
</organism>
<feature type="compositionally biased region" description="Basic and acidic residues" evidence="1">
    <location>
        <begin position="132"/>
        <end position="144"/>
    </location>
</feature>
<gene>
    <name evidence="2" type="ORF">KI387_023390</name>
</gene>
<protein>
    <submittedName>
        <fullName evidence="2">Uncharacterized protein</fullName>
    </submittedName>
</protein>
<dbReference type="Proteomes" id="UP000824469">
    <property type="component" value="Unassembled WGS sequence"/>
</dbReference>
<feature type="compositionally biased region" description="Basic and acidic residues" evidence="1">
    <location>
        <begin position="112"/>
        <end position="124"/>
    </location>
</feature>
<dbReference type="AlphaFoldDB" id="A0AA38L7I4"/>